<evidence type="ECO:0000256" key="4">
    <source>
        <dbReference type="ARBA" id="ARBA00023163"/>
    </source>
</evidence>
<keyword evidence="3" id="KW-0238">DNA-binding</keyword>
<dbReference type="Pfam" id="PF00126">
    <property type="entry name" value="HTH_1"/>
    <property type="match status" value="1"/>
</dbReference>
<evidence type="ECO:0000256" key="1">
    <source>
        <dbReference type="ARBA" id="ARBA00009437"/>
    </source>
</evidence>
<evidence type="ECO:0000313" key="6">
    <source>
        <dbReference type="EMBL" id="QGG96862.1"/>
    </source>
</evidence>
<dbReference type="GO" id="GO:0005829">
    <property type="term" value="C:cytosol"/>
    <property type="evidence" value="ECO:0007669"/>
    <property type="project" value="TreeGrafter"/>
</dbReference>
<organism evidence="6 7">
    <name type="scientific">Actinomarinicola tropica</name>
    <dbReference type="NCBI Taxonomy" id="2789776"/>
    <lineage>
        <taxon>Bacteria</taxon>
        <taxon>Bacillati</taxon>
        <taxon>Actinomycetota</taxon>
        <taxon>Acidimicrobiia</taxon>
        <taxon>Acidimicrobiales</taxon>
        <taxon>Iamiaceae</taxon>
        <taxon>Actinomarinicola</taxon>
    </lineage>
</organism>
<keyword evidence="7" id="KW-1185">Reference proteome</keyword>
<dbReference type="EMBL" id="CP045851">
    <property type="protein sequence ID" value="QGG96862.1"/>
    <property type="molecule type" value="Genomic_DNA"/>
</dbReference>
<gene>
    <name evidence="6" type="ORF">GH723_18140</name>
</gene>
<dbReference type="AlphaFoldDB" id="A0A5Q2RPI2"/>
<dbReference type="RefSeq" id="WP_153760964.1">
    <property type="nucleotide sequence ID" value="NZ_CP045851.1"/>
</dbReference>
<dbReference type="Gene3D" id="1.10.10.10">
    <property type="entry name" value="Winged helix-like DNA-binding domain superfamily/Winged helix DNA-binding domain"/>
    <property type="match status" value="1"/>
</dbReference>
<protein>
    <submittedName>
        <fullName evidence="6">LysR family transcriptional regulator</fullName>
    </submittedName>
</protein>
<dbReference type="CDD" id="cd05466">
    <property type="entry name" value="PBP2_LTTR_substrate"/>
    <property type="match status" value="1"/>
</dbReference>
<dbReference type="PROSITE" id="PS50931">
    <property type="entry name" value="HTH_LYSR"/>
    <property type="match status" value="1"/>
</dbReference>
<evidence type="ECO:0000259" key="5">
    <source>
        <dbReference type="PROSITE" id="PS50931"/>
    </source>
</evidence>
<reference evidence="6 7" key="1">
    <citation type="submission" date="2019-11" db="EMBL/GenBank/DDBJ databases">
        <authorList>
            <person name="He Y."/>
        </authorList>
    </citation>
    <scope>NUCLEOTIDE SEQUENCE [LARGE SCALE GENOMIC DNA]</scope>
    <source>
        <strain evidence="6 7">SCSIO 58843</strain>
    </source>
</reference>
<sequence>MDSPPVPLPNLTVQQLEYLVAVGRTGTWAEAAATVGVTPSALSQGLAELERRVGVAMFERDGRRRVLTASGREVLAHAEAVVARTADLARWAAGVRAGSVGQVRIGMIDAAAVHHLPDLLRRFRQDHPDVELHLRVGPSRGLLDELVRADLDLVVCVRPPRPVEGVETTPLLDEPLRVYAPPGADTDAPPAGWGPWVSFPAGSHSRQLIARAVAAAGAPFDVVAESHQPEVLREMVAMGIGWTVLPVPQAESGLDPMRPARVRPLVHRTLVLARRTDTVAPAAVEALNAALLVRAAE</sequence>
<dbReference type="KEGG" id="atq:GH723_18140"/>
<dbReference type="Pfam" id="PF03466">
    <property type="entry name" value="LysR_substrate"/>
    <property type="match status" value="1"/>
</dbReference>
<dbReference type="GO" id="GO:0003700">
    <property type="term" value="F:DNA-binding transcription factor activity"/>
    <property type="evidence" value="ECO:0007669"/>
    <property type="project" value="InterPro"/>
</dbReference>
<keyword evidence="2" id="KW-0805">Transcription regulation</keyword>
<dbReference type="GO" id="GO:0003677">
    <property type="term" value="F:DNA binding"/>
    <property type="evidence" value="ECO:0007669"/>
    <property type="project" value="UniProtKB-KW"/>
</dbReference>
<name>A0A5Q2RPI2_9ACTN</name>
<keyword evidence="4" id="KW-0804">Transcription</keyword>
<dbReference type="SUPFAM" id="SSF46785">
    <property type="entry name" value="Winged helix' DNA-binding domain"/>
    <property type="match status" value="1"/>
</dbReference>
<dbReference type="InterPro" id="IPR050950">
    <property type="entry name" value="HTH-type_LysR_regulators"/>
</dbReference>
<dbReference type="Proteomes" id="UP000334019">
    <property type="component" value="Chromosome"/>
</dbReference>
<dbReference type="InterPro" id="IPR036390">
    <property type="entry name" value="WH_DNA-bd_sf"/>
</dbReference>
<feature type="domain" description="HTH lysR-type" evidence="5">
    <location>
        <begin position="11"/>
        <end position="68"/>
    </location>
</feature>
<evidence type="ECO:0000256" key="2">
    <source>
        <dbReference type="ARBA" id="ARBA00023015"/>
    </source>
</evidence>
<dbReference type="Gene3D" id="3.40.190.290">
    <property type="match status" value="1"/>
</dbReference>
<evidence type="ECO:0000313" key="7">
    <source>
        <dbReference type="Proteomes" id="UP000334019"/>
    </source>
</evidence>
<evidence type="ECO:0000256" key="3">
    <source>
        <dbReference type="ARBA" id="ARBA00023125"/>
    </source>
</evidence>
<proteinExistence type="inferred from homology"/>
<dbReference type="InterPro" id="IPR000847">
    <property type="entry name" value="LysR_HTH_N"/>
</dbReference>
<accession>A0A5Q2RPI2</accession>
<dbReference type="InterPro" id="IPR036388">
    <property type="entry name" value="WH-like_DNA-bd_sf"/>
</dbReference>
<comment type="similarity">
    <text evidence="1">Belongs to the LysR transcriptional regulatory family.</text>
</comment>
<dbReference type="InterPro" id="IPR005119">
    <property type="entry name" value="LysR_subst-bd"/>
</dbReference>
<dbReference type="PANTHER" id="PTHR30419">
    <property type="entry name" value="HTH-TYPE TRANSCRIPTIONAL REGULATOR YBHD"/>
    <property type="match status" value="1"/>
</dbReference>
<dbReference type="SUPFAM" id="SSF53850">
    <property type="entry name" value="Periplasmic binding protein-like II"/>
    <property type="match status" value="1"/>
</dbReference>